<evidence type="ECO:0000313" key="4">
    <source>
        <dbReference type="Proteomes" id="UP000481858"/>
    </source>
</evidence>
<dbReference type="CDD" id="cd12087">
    <property type="entry name" value="TM_EGFR-like"/>
    <property type="match status" value="1"/>
</dbReference>
<feature type="region of interest" description="Disordered" evidence="1">
    <location>
        <begin position="130"/>
        <end position="257"/>
    </location>
</feature>
<sequence length="257" mass="28102">MEKRSNDISGHDTLVIVLSTVFGIIGVVLIVLVAVWFLRNRRRHRLFNRGLTPIGDDEIATWKVSRGDEKETEAYGARPSHVSKDSTGSARIQYQRGTSRPSTEAGVTPRSFIKNSFSIDLPRAPEPAAFARAPNARTGLTDETVPGDEPFVPQLKRKPSRLQKLPPDTPKNLSRANSRANSRTRASRSHSHPENWQGSPDSSPTGSRDATSRGGHSRFYSSSSIPPRISSAADKEMFGGLSPPPSQRRDVIGQALG</sequence>
<feature type="compositionally biased region" description="Low complexity" evidence="1">
    <location>
        <begin position="174"/>
        <end position="184"/>
    </location>
</feature>
<evidence type="ECO:0000313" key="3">
    <source>
        <dbReference type="EMBL" id="KAF2964351.1"/>
    </source>
</evidence>
<feature type="region of interest" description="Disordered" evidence="1">
    <location>
        <begin position="67"/>
        <end position="109"/>
    </location>
</feature>
<keyword evidence="2" id="KW-0812">Transmembrane</keyword>
<evidence type="ECO:0000256" key="1">
    <source>
        <dbReference type="SAM" id="MobiDB-lite"/>
    </source>
</evidence>
<proteinExistence type="predicted"/>
<accession>A0A7C8MLQ0</accession>
<reference evidence="3 4" key="1">
    <citation type="submission" date="2019-12" db="EMBL/GenBank/DDBJ databases">
        <title>Draft genome sequence of the ascomycete Xylaria multiplex DSM 110363.</title>
        <authorList>
            <person name="Buettner E."/>
            <person name="Kellner H."/>
        </authorList>
    </citation>
    <scope>NUCLEOTIDE SEQUENCE [LARGE SCALE GENOMIC DNA]</scope>
    <source>
        <strain evidence="3 4">DSM 110363</strain>
    </source>
</reference>
<keyword evidence="2" id="KW-1133">Transmembrane helix</keyword>
<dbReference type="Proteomes" id="UP000481858">
    <property type="component" value="Unassembled WGS sequence"/>
</dbReference>
<feature type="compositionally biased region" description="Polar residues" evidence="1">
    <location>
        <begin position="194"/>
        <end position="209"/>
    </location>
</feature>
<dbReference type="InParanoid" id="A0A7C8MLQ0"/>
<feature type="compositionally biased region" description="Polar residues" evidence="1">
    <location>
        <begin position="85"/>
        <end position="102"/>
    </location>
</feature>
<keyword evidence="4" id="KW-1185">Reference proteome</keyword>
<comment type="caution">
    <text evidence="3">The sequence shown here is derived from an EMBL/GenBank/DDBJ whole genome shotgun (WGS) entry which is preliminary data.</text>
</comment>
<dbReference type="EMBL" id="WUBL01000155">
    <property type="protein sequence ID" value="KAF2964351.1"/>
    <property type="molecule type" value="Genomic_DNA"/>
</dbReference>
<dbReference type="AlphaFoldDB" id="A0A7C8MLQ0"/>
<gene>
    <name evidence="3" type="ORF">GQX73_g9233</name>
</gene>
<evidence type="ECO:0000256" key="2">
    <source>
        <dbReference type="SAM" id="Phobius"/>
    </source>
</evidence>
<organism evidence="3 4">
    <name type="scientific">Xylaria multiplex</name>
    <dbReference type="NCBI Taxonomy" id="323545"/>
    <lineage>
        <taxon>Eukaryota</taxon>
        <taxon>Fungi</taxon>
        <taxon>Dikarya</taxon>
        <taxon>Ascomycota</taxon>
        <taxon>Pezizomycotina</taxon>
        <taxon>Sordariomycetes</taxon>
        <taxon>Xylariomycetidae</taxon>
        <taxon>Xylariales</taxon>
        <taxon>Xylariaceae</taxon>
        <taxon>Xylaria</taxon>
    </lineage>
</organism>
<name>A0A7C8MLQ0_9PEZI</name>
<keyword evidence="2" id="KW-0472">Membrane</keyword>
<feature type="compositionally biased region" description="Low complexity" evidence="1">
    <location>
        <begin position="217"/>
        <end position="231"/>
    </location>
</feature>
<protein>
    <submittedName>
        <fullName evidence="3">Uncharacterized protein</fullName>
    </submittedName>
</protein>
<dbReference type="OrthoDB" id="4120617at2759"/>
<feature type="transmembrane region" description="Helical" evidence="2">
    <location>
        <begin position="14"/>
        <end position="38"/>
    </location>
</feature>